<dbReference type="GO" id="GO:0009247">
    <property type="term" value="P:glycolipid biosynthetic process"/>
    <property type="evidence" value="ECO:0007669"/>
    <property type="project" value="TreeGrafter"/>
</dbReference>
<organism evidence="5 7">
    <name type="scientific">Bursaphelenchus xylophilus</name>
    <name type="common">Pinewood nematode worm</name>
    <name type="synonym">Aphelenchoides xylophilus</name>
    <dbReference type="NCBI Taxonomy" id="6326"/>
    <lineage>
        <taxon>Eukaryota</taxon>
        <taxon>Metazoa</taxon>
        <taxon>Ecdysozoa</taxon>
        <taxon>Nematoda</taxon>
        <taxon>Chromadorea</taxon>
        <taxon>Rhabditida</taxon>
        <taxon>Tylenchina</taxon>
        <taxon>Tylenchomorpha</taxon>
        <taxon>Aphelenchoidea</taxon>
        <taxon>Aphelenchoididae</taxon>
        <taxon>Bursaphelenchus</taxon>
    </lineage>
</organism>
<dbReference type="EMBL" id="CAJFDI010000005">
    <property type="protein sequence ID" value="CAD5233004.1"/>
    <property type="molecule type" value="Genomic_DNA"/>
</dbReference>
<dbReference type="InterPro" id="IPR036291">
    <property type="entry name" value="NAD(P)-bd_dom_sf"/>
</dbReference>
<gene>
    <name evidence="3" type="ORF">BXYJ_LOCUS13095</name>
</gene>
<protein>
    <submittedName>
        <fullName evidence="3">(pine wood nematode) hypothetical protein</fullName>
    </submittedName>
    <submittedName>
        <fullName evidence="7">Sacchrp_dh_NADP domain-containing protein</fullName>
    </submittedName>
</protein>
<dbReference type="WBParaSite" id="BXY_0541500.1">
    <property type="protein sequence ID" value="BXY_0541500.1"/>
    <property type="gene ID" value="BXY_0541500"/>
</dbReference>
<keyword evidence="6" id="KW-1185">Reference proteome</keyword>
<dbReference type="Gene3D" id="3.40.50.720">
    <property type="entry name" value="NAD(P)-binding Rossmann-like Domain"/>
    <property type="match status" value="1"/>
</dbReference>
<evidence type="ECO:0000313" key="7">
    <source>
        <dbReference type="WBParaSite" id="BXY_0541500.1"/>
    </source>
</evidence>
<dbReference type="FunFam" id="3.40.50.720:FF:000178">
    <property type="entry name" value="Saccharopine dehydrogenase-like oxidoreductase"/>
    <property type="match status" value="1"/>
</dbReference>
<dbReference type="EMBL" id="CAJFCV020000005">
    <property type="protein sequence ID" value="CAG9126341.1"/>
    <property type="molecule type" value="Genomic_DNA"/>
</dbReference>
<evidence type="ECO:0000313" key="6">
    <source>
        <dbReference type="Proteomes" id="UP000659654"/>
    </source>
</evidence>
<dbReference type="Pfam" id="PF03435">
    <property type="entry name" value="Sacchrp_dh_NADP"/>
    <property type="match status" value="1"/>
</dbReference>
<reference evidence="7" key="1">
    <citation type="submission" date="2016-11" db="UniProtKB">
        <authorList>
            <consortium name="WormBaseParasite"/>
        </authorList>
    </citation>
    <scope>IDENTIFICATION</scope>
</reference>
<dbReference type="eggNOG" id="KOG2733">
    <property type="taxonomic scope" value="Eukaryota"/>
</dbReference>
<dbReference type="OrthoDB" id="10268090at2759"/>
<dbReference type="PANTHER" id="PTHR12286">
    <property type="entry name" value="SACCHAROPINE DEHYDROGENASE-LIKE OXIDOREDUCTASE"/>
    <property type="match status" value="1"/>
</dbReference>
<reference evidence="4" key="2">
    <citation type="submission" date="2020-08" db="EMBL/GenBank/DDBJ databases">
        <authorList>
            <person name="Kikuchi T."/>
        </authorList>
    </citation>
    <scope>NUCLEOTIDE SEQUENCE</scope>
    <source>
        <strain evidence="3">Ka4C1</strain>
    </source>
</reference>
<name>A0A1I7RXE9_BURXY</name>
<evidence type="ECO:0000313" key="3">
    <source>
        <dbReference type="EMBL" id="CAD5233004.1"/>
    </source>
</evidence>
<dbReference type="AlphaFoldDB" id="A0A1I7RXE9"/>
<dbReference type="SUPFAM" id="SSF51735">
    <property type="entry name" value="NAD(P)-binding Rossmann-fold domains"/>
    <property type="match status" value="1"/>
</dbReference>
<dbReference type="InterPro" id="IPR051276">
    <property type="entry name" value="Saccharopine_DH-like_oxidrdct"/>
</dbReference>
<dbReference type="GO" id="GO:0005886">
    <property type="term" value="C:plasma membrane"/>
    <property type="evidence" value="ECO:0007669"/>
    <property type="project" value="TreeGrafter"/>
</dbReference>
<comment type="similarity">
    <text evidence="1">Belongs to the saccharopine dehydrogenase family.</text>
</comment>
<evidence type="ECO:0000256" key="1">
    <source>
        <dbReference type="ARBA" id="ARBA00038048"/>
    </source>
</evidence>
<dbReference type="Proteomes" id="UP000095284">
    <property type="component" value="Unplaced"/>
</dbReference>
<dbReference type="GO" id="GO:0005739">
    <property type="term" value="C:mitochondrion"/>
    <property type="evidence" value="ECO:0007669"/>
    <property type="project" value="TreeGrafter"/>
</dbReference>
<dbReference type="Proteomes" id="UP000582659">
    <property type="component" value="Unassembled WGS sequence"/>
</dbReference>
<dbReference type="PANTHER" id="PTHR12286:SF5">
    <property type="entry name" value="SACCHAROPINE DEHYDROGENASE-LIKE OXIDOREDUCTASE"/>
    <property type="match status" value="1"/>
</dbReference>
<dbReference type="Proteomes" id="UP000659654">
    <property type="component" value="Unassembled WGS sequence"/>
</dbReference>
<accession>A0A1I7RXE9</accession>
<evidence type="ECO:0000313" key="4">
    <source>
        <dbReference type="EMBL" id="CAG9126341.1"/>
    </source>
</evidence>
<evidence type="ECO:0000313" key="5">
    <source>
        <dbReference type="Proteomes" id="UP000095284"/>
    </source>
</evidence>
<sequence>MSRPYDLVLFGASGFTGEYVLETFVKSEYHKKHTLAIAGRNRSKLEKSLDKVANLTEQNLSHIPILIADASDYQSLVAVTSQTKVVITVVGPFYQNGEKLIEACLEGQSSYVDITGEPMFEEETKLKYGEQAKERGVFIINCCGFGSIPCDLGIQRLKKEFPGTLAYVEAVAQNNPGPHGYTFNHGTFDSVVLAMNGIVRNERKIKEIRRQIMPTKLAQTDHGPGKRCPVSKDQYTGNYLLPFPGTDPYCSELTQYYDAVENNKYPVKISTYCAVPSLFAVIGVVPRLMAVIGLAQFDRTRKFVLDNPELFTAGLLSKEGPTRQQVATSTITYYVYGTGWAEDEPQPSKQPTLKLNGRVDGPDLAYVATAGCLLSAAVTILEDKDMMPRTGGAYSPGWAFNNTRIWERLEKFGITFRTF</sequence>
<dbReference type="GO" id="GO:0005811">
    <property type="term" value="C:lipid droplet"/>
    <property type="evidence" value="ECO:0007669"/>
    <property type="project" value="TreeGrafter"/>
</dbReference>
<dbReference type="InterPro" id="IPR005097">
    <property type="entry name" value="Sacchrp_dh_NADP-bd"/>
</dbReference>
<evidence type="ECO:0000259" key="2">
    <source>
        <dbReference type="Pfam" id="PF03435"/>
    </source>
</evidence>
<feature type="domain" description="Saccharopine dehydrogenase NADP binding" evidence="2">
    <location>
        <begin position="8"/>
        <end position="140"/>
    </location>
</feature>
<proteinExistence type="inferred from homology"/>